<feature type="domain" description="YetF C-terminal" evidence="8">
    <location>
        <begin position="94"/>
        <end position="157"/>
    </location>
</feature>
<sequence>MFGLPLLMDVVVRGIVLGAVSLTTIIVLVRIVGLRTFSKMTAFDFVITLATGSLLATSAVSTSWPDFLQALVAISALIGLQVGLALYRKSIGGIRSPLENEPVILVRDGVFQDHAMARTRVSRDDVMAKLRGANVLAMQDVRAVVLETTGDISVLSGDRLEAEILRGVNTADVET</sequence>
<comment type="caution">
    <text evidence="9">The sequence shown here is derived from an EMBL/GenBank/DDBJ whole genome shotgun (WGS) entry which is preliminary data.</text>
</comment>
<evidence type="ECO:0000313" key="9">
    <source>
        <dbReference type="EMBL" id="MCQ0969517.1"/>
    </source>
</evidence>
<accession>A0ABT1MML2</accession>
<organism evidence="9 10">
    <name type="scientific">Paracoccus albicereus</name>
    <dbReference type="NCBI Taxonomy" id="2922394"/>
    <lineage>
        <taxon>Bacteria</taxon>
        <taxon>Pseudomonadati</taxon>
        <taxon>Pseudomonadota</taxon>
        <taxon>Alphaproteobacteria</taxon>
        <taxon>Rhodobacterales</taxon>
        <taxon>Paracoccaceae</taxon>
        <taxon>Paracoccus</taxon>
    </lineage>
</organism>
<keyword evidence="10" id="KW-1185">Reference proteome</keyword>
<dbReference type="PANTHER" id="PTHR34582">
    <property type="entry name" value="UPF0702 TRANSMEMBRANE PROTEIN YCAP"/>
    <property type="match status" value="1"/>
</dbReference>
<comment type="subcellular location">
    <subcellularLocation>
        <location evidence="1">Cell membrane</location>
        <topology evidence="1">Multi-pass membrane protein</topology>
    </subcellularLocation>
</comment>
<dbReference type="Proteomes" id="UP001203945">
    <property type="component" value="Unassembled WGS sequence"/>
</dbReference>
<reference evidence="9 10" key="1">
    <citation type="submission" date="2022-03" db="EMBL/GenBank/DDBJ databases">
        <authorList>
            <person name="He Y."/>
        </authorList>
    </citation>
    <scope>NUCLEOTIDE SEQUENCE [LARGE SCALE GENOMIC DNA]</scope>
    <source>
        <strain evidence="9 10">TK19116</strain>
    </source>
</reference>
<dbReference type="PANTHER" id="PTHR34582:SF6">
    <property type="entry name" value="UPF0702 TRANSMEMBRANE PROTEIN YCAP"/>
    <property type="match status" value="1"/>
</dbReference>
<proteinExistence type="inferred from homology"/>
<feature type="transmembrane region" description="Helical" evidence="7">
    <location>
        <begin position="6"/>
        <end position="29"/>
    </location>
</feature>
<keyword evidence="5 7" id="KW-1133">Transmembrane helix</keyword>
<evidence type="ECO:0000256" key="5">
    <source>
        <dbReference type="ARBA" id="ARBA00022989"/>
    </source>
</evidence>
<evidence type="ECO:0000259" key="8">
    <source>
        <dbReference type="Pfam" id="PF04239"/>
    </source>
</evidence>
<keyword evidence="6 7" id="KW-0472">Membrane</keyword>
<evidence type="ECO:0000256" key="3">
    <source>
        <dbReference type="ARBA" id="ARBA00022475"/>
    </source>
</evidence>
<evidence type="ECO:0000256" key="2">
    <source>
        <dbReference type="ARBA" id="ARBA00006448"/>
    </source>
</evidence>
<gene>
    <name evidence="9" type="ORF">MLD63_03580</name>
</gene>
<dbReference type="Pfam" id="PF04239">
    <property type="entry name" value="DUF421"/>
    <property type="match status" value="1"/>
</dbReference>
<evidence type="ECO:0000256" key="4">
    <source>
        <dbReference type="ARBA" id="ARBA00022692"/>
    </source>
</evidence>
<evidence type="ECO:0000256" key="6">
    <source>
        <dbReference type="ARBA" id="ARBA00023136"/>
    </source>
</evidence>
<dbReference type="InterPro" id="IPR007353">
    <property type="entry name" value="DUF421"/>
</dbReference>
<comment type="similarity">
    <text evidence="2">Belongs to the UPF0702 family.</text>
</comment>
<keyword evidence="3" id="KW-1003">Cell membrane</keyword>
<feature type="transmembrane region" description="Helical" evidence="7">
    <location>
        <begin position="41"/>
        <end position="61"/>
    </location>
</feature>
<evidence type="ECO:0000256" key="1">
    <source>
        <dbReference type="ARBA" id="ARBA00004651"/>
    </source>
</evidence>
<evidence type="ECO:0000256" key="7">
    <source>
        <dbReference type="SAM" id="Phobius"/>
    </source>
</evidence>
<protein>
    <submittedName>
        <fullName evidence="9">DUF421 domain-containing protein</fullName>
    </submittedName>
</protein>
<dbReference type="InterPro" id="IPR023090">
    <property type="entry name" value="UPF0702_alpha/beta_dom_sf"/>
</dbReference>
<keyword evidence="4 7" id="KW-0812">Transmembrane</keyword>
<dbReference type="EMBL" id="JAKZEU010000002">
    <property type="protein sequence ID" value="MCQ0969517.1"/>
    <property type="molecule type" value="Genomic_DNA"/>
</dbReference>
<name>A0ABT1MML2_9RHOB</name>
<feature type="transmembrane region" description="Helical" evidence="7">
    <location>
        <begin position="67"/>
        <end position="87"/>
    </location>
</feature>
<evidence type="ECO:0000313" key="10">
    <source>
        <dbReference type="Proteomes" id="UP001203945"/>
    </source>
</evidence>
<dbReference type="Gene3D" id="3.30.240.20">
    <property type="entry name" value="bsu07140 like domains"/>
    <property type="match status" value="1"/>
</dbReference>